<dbReference type="HOGENOM" id="CLU_3048629_0_0_9"/>
<dbReference type="PATRIC" id="fig|1227275.3.peg.66"/>
<comment type="caution">
    <text evidence="1">The sequence shown here is derived from an EMBL/GenBank/DDBJ whole genome shotgun (WGS) entry which is preliminary data.</text>
</comment>
<dbReference type="Proteomes" id="UP000016617">
    <property type="component" value="Unassembled WGS sequence"/>
</dbReference>
<protein>
    <submittedName>
        <fullName evidence="1">Uncharacterized protein</fullName>
    </submittedName>
</protein>
<dbReference type="EMBL" id="AWVA01000005">
    <property type="protein sequence ID" value="ERJ79073.1"/>
    <property type="molecule type" value="Genomic_DNA"/>
</dbReference>
<dbReference type="RefSeq" id="WP_002999261.1">
    <property type="nucleotide sequence ID" value="NZ_KI259718.1"/>
</dbReference>
<reference evidence="1 2" key="1">
    <citation type="submission" date="2013-06" db="EMBL/GenBank/DDBJ databases">
        <authorList>
            <person name="Weinstock G."/>
            <person name="Sodergren E."/>
            <person name="Lobos E.A."/>
            <person name="Fulton L."/>
            <person name="Fulton R."/>
            <person name="Courtney L."/>
            <person name="Fronick C."/>
            <person name="O'Laughlin M."/>
            <person name="Godfrey J."/>
            <person name="Wilson R.M."/>
            <person name="Miner T."/>
            <person name="Farmer C."/>
            <person name="Delehaunty K."/>
            <person name="Cordes M."/>
            <person name="Minx P."/>
            <person name="Tomlinson C."/>
            <person name="Chen J."/>
            <person name="Wollam A."/>
            <person name="Pepin K.H."/>
            <person name="Bhonagiri V."/>
            <person name="Zhang X."/>
            <person name="Warren W."/>
            <person name="Mitreva M."/>
            <person name="Mardis E.R."/>
            <person name="Wilson R.K."/>
        </authorList>
    </citation>
    <scope>NUCLEOTIDE SEQUENCE [LARGE SCALE GENOMIC DNA]</scope>
    <source>
        <strain evidence="1 2">W1703</strain>
    </source>
</reference>
<organism evidence="1 2">
    <name type="scientific">Streptococcus sobrinus W1703</name>
    <dbReference type="NCBI Taxonomy" id="1227275"/>
    <lineage>
        <taxon>Bacteria</taxon>
        <taxon>Bacillati</taxon>
        <taxon>Bacillota</taxon>
        <taxon>Bacilli</taxon>
        <taxon>Lactobacillales</taxon>
        <taxon>Streptococcaceae</taxon>
        <taxon>Streptococcus</taxon>
    </lineage>
</organism>
<gene>
    <name evidence="1" type="ORF">HMPREF1557_00073</name>
</gene>
<sequence length="54" mass="6464">MEDFIDTYEEALKDFYQGKGNYSSSSFLVSRFGFDTELKERVQDRWFKRGVIIN</sequence>
<evidence type="ECO:0000313" key="2">
    <source>
        <dbReference type="Proteomes" id="UP000016617"/>
    </source>
</evidence>
<evidence type="ECO:0000313" key="1">
    <source>
        <dbReference type="EMBL" id="ERJ79073.1"/>
    </source>
</evidence>
<name>U2KW73_9STRE</name>
<accession>U2KW73</accession>
<dbReference type="AlphaFoldDB" id="U2KW73"/>
<proteinExistence type="predicted"/>